<feature type="transmembrane region" description="Helical" evidence="1">
    <location>
        <begin position="18"/>
        <end position="36"/>
    </location>
</feature>
<dbReference type="AlphaFoldDB" id="A0A0A9FY07"/>
<evidence type="ECO:0000256" key="1">
    <source>
        <dbReference type="SAM" id="Phobius"/>
    </source>
</evidence>
<protein>
    <submittedName>
        <fullName evidence="2">Uncharacterized protein</fullName>
    </submittedName>
</protein>
<organism evidence="2">
    <name type="scientific">Arundo donax</name>
    <name type="common">Giant reed</name>
    <name type="synonym">Donax arundinaceus</name>
    <dbReference type="NCBI Taxonomy" id="35708"/>
    <lineage>
        <taxon>Eukaryota</taxon>
        <taxon>Viridiplantae</taxon>
        <taxon>Streptophyta</taxon>
        <taxon>Embryophyta</taxon>
        <taxon>Tracheophyta</taxon>
        <taxon>Spermatophyta</taxon>
        <taxon>Magnoliopsida</taxon>
        <taxon>Liliopsida</taxon>
        <taxon>Poales</taxon>
        <taxon>Poaceae</taxon>
        <taxon>PACMAD clade</taxon>
        <taxon>Arundinoideae</taxon>
        <taxon>Arundineae</taxon>
        <taxon>Arundo</taxon>
    </lineage>
</organism>
<keyword evidence="1" id="KW-1133">Transmembrane helix</keyword>
<proteinExistence type="predicted"/>
<reference evidence="2" key="2">
    <citation type="journal article" date="2015" name="Data Brief">
        <title>Shoot transcriptome of the giant reed, Arundo donax.</title>
        <authorList>
            <person name="Barrero R.A."/>
            <person name="Guerrero F.D."/>
            <person name="Moolhuijzen P."/>
            <person name="Goolsby J.A."/>
            <person name="Tidwell J."/>
            <person name="Bellgard S.E."/>
            <person name="Bellgard M.I."/>
        </authorList>
    </citation>
    <scope>NUCLEOTIDE SEQUENCE</scope>
    <source>
        <tissue evidence="2">Shoot tissue taken approximately 20 cm above the soil surface</tissue>
    </source>
</reference>
<dbReference type="EMBL" id="GBRH01180166">
    <property type="protein sequence ID" value="JAE17730.1"/>
    <property type="molecule type" value="Transcribed_RNA"/>
</dbReference>
<sequence length="44" mass="5385">MGPEVTYKQMINFNCSKIVVFLITFVTLPQNQWLYARWKRFLLF</sequence>
<reference evidence="2" key="1">
    <citation type="submission" date="2014-09" db="EMBL/GenBank/DDBJ databases">
        <authorList>
            <person name="Magalhaes I.L.F."/>
            <person name="Oliveira U."/>
            <person name="Santos F.R."/>
            <person name="Vidigal T.H.D.A."/>
            <person name="Brescovit A.D."/>
            <person name="Santos A.J."/>
        </authorList>
    </citation>
    <scope>NUCLEOTIDE SEQUENCE</scope>
    <source>
        <tissue evidence="2">Shoot tissue taken approximately 20 cm above the soil surface</tissue>
    </source>
</reference>
<accession>A0A0A9FY07</accession>
<keyword evidence="1" id="KW-0472">Membrane</keyword>
<keyword evidence="1" id="KW-0812">Transmembrane</keyword>
<name>A0A0A9FY07_ARUDO</name>
<evidence type="ECO:0000313" key="2">
    <source>
        <dbReference type="EMBL" id="JAE17730.1"/>
    </source>
</evidence>